<comment type="caution">
    <text evidence="1">The sequence shown here is derived from an EMBL/GenBank/DDBJ whole genome shotgun (WGS) entry which is preliminary data.</text>
</comment>
<evidence type="ECO:0000313" key="2">
    <source>
        <dbReference type="Proteomes" id="UP001153069"/>
    </source>
</evidence>
<dbReference type="EMBL" id="CAICTM010000270">
    <property type="protein sequence ID" value="CAB9506577.1"/>
    <property type="molecule type" value="Genomic_DNA"/>
</dbReference>
<dbReference type="Gene3D" id="1.25.40.20">
    <property type="entry name" value="Ankyrin repeat-containing domain"/>
    <property type="match status" value="2"/>
</dbReference>
<name>A0A9N8HBC3_9STRA</name>
<dbReference type="AlphaFoldDB" id="A0A9N8HBC3"/>
<accession>A0A9N8HBC3</accession>
<protein>
    <submittedName>
        <fullName evidence="1">Uncharacterized protein</fullName>
    </submittedName>
</protein>
<dbReference type="Proteomes" id="UP001153069">
    <property type="component" value="Unassembled WGS sequence"/>
</dbReference>
<sequence length="488" mass="54373">MNKYNVRAIRKGLDDCVRNRAWKKLSASVTALIRDPNLLEAVVLTTSKLASGSFLHGLVKQDHHENVLSLATMVARAAPHALTVQDSLLQTPVHIAIARNQPPEMVDTFLRILSGHDDNKSLYQVLAAQDKLGETALIKAAKGDDSSQYIPVLLRYMVQKSLGSLLLIQDKRKQRTALSYAVSNELHNAYKYPQYVPPAELRLLLIATYFAVVQKHEQGNICDHEWTSFQQELLDNSNNALDTSSTTTTTTSSDMVEQLTVRALVTCSHLLGKYAVKLLDFLMENDTYRQWILSQEVDQHGNYMVHLIASNFHVDGNDATGNTTTTKALLLDQLQQRKGEFSEAVCHPNDDGNMPLHLAIATGQFDLVMPLWDDVAIEHCNCRGELPLHLALKPVSVVEFSSLEHVLNNLWKARPSSVEVRDSPTQLYPFQLAACSEWGGKLHENPCQDGDNTEATSTQSVDVQWVNLVFTLLLAAPQAILFQQDTNS</sequence>
<dbReference type="PANTHER" id="PTHR24121:SF23">
    <property type="entry name" value="NO MECHANORECEPTOR POTENTIAL C, ISOFORM H"/>
    <property type="match status" value="1"/>
</dbReference>
<evidence type="ECO:0000313" key="1">
    <source>
        <dbReference type="EMBL" id="CAB9506577.1"/>
    </source>
</evidence>
<dbReference type="SUPFAM" id="SSF48403">
    <property type="entry name" value="Ankyrin repeat"/>
    <property type="match status" value="1"/>
</dbReference>
<proteinExistence type="predicted"/>
<dbReference type="InterPro" id="IPR036770">
    <property type="entry name" value="Ankyrin_rpt-contain_sf"/>
</dbReference>
<dbReference type="PANTHER" id="PTHR24121">
    <property type="entry name" value="NO MECHANORECEPTOR POTENTIAL C, ISOFORM D-RELATED"/>
    <property type="match status" value="1"/>
</dbReference>
<keyword evidence="2" id="KW-1185">Reference proteome</keyword>
<gene>
    <name evidence="1" type="ORF">SEMRO_271_G104650.1</name>
</gene>
<reference evidence="1" key="1">
    <citation type="submission" date="2020-06" db="EMBL/GenBank/DDBJ databases">
        <authorList>
            <consortium name="Plant Systems Biology data submission"/>
        </authorList>
    </citation>
    <scope>NUCLEOTIDE SEQUENCE</scope>
    <source>
        <strain evidence="1">D6</strain>
    </source>
</reference>
<organism evidence="1 2">
    <name type="scientific">Seminavis robusta</name>
    <dbReference type="NCBI Taxonomy" id="568900"/>
    <lineage>
        <taxon>Eukaryota</taxon>
        <taxon>Sar</taxon>
        <taxon>Stramenopiles</taxon>
        <taxon>Ochrophyta</taxon>
        <taxon>Bacillariophyta</taxon>
        <taxon>Bacillariophyceae</taxon>
        <taxon>Bacillariophycidae</taxon>
        <taxon>Naviculales</taxon>
        <taxon>Naviculaceae</taxon>
        <taxon>Seminavis</taxon>
    </lineage>
</organism>